<comment type="subcellular location">
    <subcellularLocation>
        <location evidence="1">Periplasm</location>
    </subcellularLocation>
</comment>
<dbReference type="PIRSF" id="PIRSF002741">
    <property type="entry name" value="MppA"/>
    <property type="match status" value="1"/>
</dbReference>
<evidence type="ECO:0000313" key="8">
    <source>
        <dbReference type="Proteomes" id="UP000199598"/>
    </source>
</evidence>
<evidence type="ECO:0000256" key="3">
    <source>
        <dbReference type="ARBA" id="ARBA00022448"/>
    </source>
</evidence>
<organism evidence="7 8">
    <name type="scientific">Pseudovibrio ascidiaceicola</name>
    <dbReference type="NCBI Taxonomy" id="285279"/>
    <lineage>
        <taxon>Bacteria</taxon>
        <taxon>Pseudomonadati</taxon>
        <taxon>Pseudomonadota</taxon>
        <taxon>Alphaproteobacteria</taxon>
        <taxon>Hyphomicrobiales</taxon>
        <taxon>Stappiaceae</taxon>
        <taxon>Pseudovibrio</taxon>
    </lineage>
</organism>
<dbReference type="InterPro" id="IPR000914">
    <property type="entry name" value="SBP_5_dom"/>
</dbReference>
<keyword evidence="3" id="KW-0813">Transport</keyword>
<dbReference type="PANTHER" id="PTHR30290">
    <property type="entry name" value="PERIPLASMIC BINDING COMPONENT OF ABC TRANSPORTER"/>
    <property type="match status" value="1"/>
</dbReference>
<gene>
    <name evidence="7" type="ORF">SAMN04488518_105162</name>
</gene>
<dbReference type="CDD" id="cd00995">
    <property type="entry name" value="PBP2_NikA_DppA_OppA_like"/>
    <property type="match status" value="1"/>
</dbReference>
<evidence type="ECO:0000313" key="7">
    <source>
        <dbReference type="EMBL" id="SFK45314.1"/>
    </source>
</evidence>
<reference evidence="7 8" key="1">
    <citation type="submission" date="2016-10" db="EMBL/GenBank/DDBJ databases">
        <authorList>
            <person name="Varghese N."/>
            <person name="Submissions S."/>
        </authorList>
    </citation>
    <scope>NUCLEOTIDE SEQUENCE [LARGE SCALE GENOMIC DNA]</scope>
    <source>
        <strain evidence="7 8">DSM 16392</strain>
    </source>
</reference>
<comment type="caution">
    <text evidence="7">The sequence shown here is derived from an EMBL/GenBank/DDBJ whole genome shotgun (WGS) entry which is preliminary data.</text>
</comment>
<evidence type="ECO:0000259" key="6">
    <source>
        <dbReference type="Pfam" id="PF00496"/>
    </source>
</evidence>
<dbReference type="RefSeq" id="WP_093519420.1">
    <property type="nucleotide sequence ID" value="NZ_FOSK01000005.1"/>
</dbReference>
<feature type="chain" id="PRO_5047433851" evidence="5">
    <location>
        <begin position="23"/>
        <end position="525"/>
    </location>
</feature>
<feature type="domain" description="Solute-binding protein family 5" evidence="6">
    <location>
        <begin position="70"/>
        <end position="438"/>
    </location>
</feature>
<dbReference type="PROSITE" id="PS01040">
    <property type="entry name" value="SBP_BACTERIAL_5"/>
    <property type="match status" value="1"/>
</dbReference>
<evidence type="ECO:0000256" key="1">
    <source>
        <dbReference type="ARBA" id="ARBA00004418"/>
    </source>
</evidence>
<dbReference type="Proteomes" id="UP000199598">
    <property type="component" value="Unassembled WGS sequence"/>
</dbReference>
<evidence type="ECO:0000256" key="2">
    <source>
        <dbReference type="ARBA" id="ARBA00005695"/>
    </source>
</evidence>
<dbReference type="InterPro" id="IPR039424">
    <property type="entry name" value="SBP_5"/>
</dbReference>
<dbReference type="InterPro" id="IPR030678">
    <property type="entry name" value="Peptide/Ni-bd"/>
</dbReference>
<dbReference type="SUPFAM" id="SSF53850">
    <property type="entry name" value="Periplasmic binding protein-like II"/>
    <property type="match status" value="1"/>
</dbReference>
<dbReference type="Gene3D" id="3.10.105.10">
    <property type="entry name" value="Dipeptide-binding Protein, Domain 3"/>
    <property type="match status" value="1"/>
</dbReference>
<proteinExistence type="inferred from homology"/>
<dbReference type="InterPro" id="IPR023765">
    <property type="entry name" value="SBP_5_CS"/>
</dbReference>
<dbReference type="Pfam" id="PF00496">
    <property type="entry name" value="SBP_bac_5"/>
    <property type="match status" value="1"/>
</dbReference>
<accession>A0A1I3ZMH9</accession>
<evidence type="ECO:0000256" key="5">
    <source>
        <dbReference type="SAM" id="SignalP"/>
    </source>
</evidence>
<keyword evidence="4 5" id="KW-0732">Signal</keyword>
<sequence>MKTLLIAALAGVSMLAINSAQAVERGGTLTFARYDDSNLVDPVYADRNPDIWMVTNLYDTLLRTKADGKTIVPGLASGYEVSADGKTISITLRDGIKFSDGSAITPADVKFSLERATNPDFGPWSGLLGSVESITETDNGVTLAMKNPDPTIISILATFNTAIVSKAAFEAAPGANDQEKATALFAPGTPVSGPFTLKDRTRGSTMTFSANPHYWRQGEDGKPLPYLDEVSFVVIPDDATRILKLQAGEVNGAEFVPFSRVAELKADPAINMELYPSTRIIYSPINSRETRADGSPNPMATKEARQALNYAINKDALVQLITHGTGKSMTSPLMASTTQLAHDGGPLYPYDVAKAKELAAASGLEGAEITLTTLAGSSDDATLFAAIQQMWGAIGVNVKVEQVDNPTRGAKNRSGEFDIHTYGWVNDVNDPAQVAGWLGYYPTRKAVGTGWNNAEFNSLFEASNTEIDPEKRSEQYKRMQEIYADAAPLLFLYETPFAVALSANVNGYLQTPLGNNEFSSAWIAK</sequence>
<evidence type="ECO:0000256" key="4">
    <source>
        <dbReference type="ARBA" id="ARBA00022729"/>
    </source>
</evidence>
<comment type="similarity">
    <text evidence="2">Belongs to the bacterial solute-binding protein 5 family.</text>
</comment>
<dbReference type="Gene3D" id="3.40.190.10">
    <property type="entry name" value="Periplasmic binding protein-like II"/>
    <property type="match status" value="1"/>
</dbReference>
<keyword evidence="8" id="KW-1185">Reference proteome</keyword>
<dbReference type="EMBL" id="FOSK01000005">
    <property type="protein sequence ID" value="SFK45314.1"/>
    <property type="molecule type" value="Genomic_DNA"/>
</dbReference>
<dbReference type="PANTHER" id="PTHR30290:SF9">
    <property type="entry name" value="OLIGOPEPTIDE-BINDING PROTEIN APPA"/>
    <property type="match status" value="1"/>
</dbReference>
<protein>
    <submittedName>
        <fullName evidence="7">Peptide/nickel transport system substrate-binding protein</fullName>
    </submittedName>
</protein>
<name>A0A1I3ZMH9_9HYPH</name>
<feature type="signal peptide" evidence="5">
    <location>
        <begin position="1"/>
        <end position="22"/>
    </location>
</feature>